<dbReference type="InterPro" id="IPR029063">
    <property type="entry name" value="SAM-dependent_MTases_sf"/>
</dbReference>
<dbReference type="GO" id="GO:0008757">
    <property type="term" value="F:S-adenosylmethionine-dependent methyltransferase activity"/>
    <property type="evidence" value="ECO:0007669"/>
    <property type="project" value="InterPro"/>
</dbReference>
<dbReference type="GO" id="GO:0032259">
    <property type="term" value="P:methylation"/>
    <property type="evidence" value="ECO:0007669"/>
    <property type="project" value="UniProtKB-KW"/>
</dbReference>
<comment type="caution">
    <text evidence="2">The sequence shown here is derived from an EMBL/GenBank/DDBJ whole genome shotgun (WGS) entry which is preliminary data.</text>
</comment>
<protein>
    <submittedName>
        <fullName evidence="2">Methyltransferase domain-containing protein</fullName>
    </submittedName>
</protein>
<keyword evidence="2" id="KW-0808">Transferase</keyword>
<reference evidence="2 3" key="1">
    <citation type="submission" date="2020-03" db="EMBL/GenBank/DDBJ databases">
        <title>Metabolic flexibility allows generalist bacteria to become dominant in a frequently disturbed ecosystem.</title>
        <authorList>
            <person name="Chen Y.-J."/>
            <person name="Leung P.M."/>
            <person name="Bay S.K."/>
            <person name="Hugenholtz P."/>
            <person name="Kessler A.J."/>
            <person name="Shelley G."/>
            <person name="Waite D.W."/>
            <person name="Cook P.L."/>
            <person name="Greening C."/>
        </authorList>
    </citation>
    <scope>NUCLEOTIDE SEQUENCE [LARGE SCALE GENOMIC DNA]</scope>
    <source>
        <strain evidence="2">SS_bin_28</strain>
    </source>
</reference>
<dbReference type="Proteomes" id="UP000547674">
    <property type="component" value="Unassembled WGS sequence"/>
</dbReference>
<dbReference type="InterPro" id="IPR013216">
    <property type="entry name" value="Methyltransf_11"/>
</dbReference>
<evidence type="ECO:0000259" key="1">
    <source>
        <dbReference type="Pfam" id="PF08241"/>
    </source>
</evidence>
<accession>A0A7Y2H2L9</accession>
<keyword evidence="2" id="KW-0489">Methyltransferase</keyword>
<dbReference type="EMBL" id="JABDJR010000418">
    <property type="protein sequence ID" value="NNF07160.1"/>
    <property type="molecule type" value="Genomic_DNA"/>
</dbReference>
<evidence type="ECO:0000313" key="3">
    <source>
        <dbReference type="Proteomes" id="UP000547674"/>
    </source>
</evidence>
<sequence length="250" mass="29197">MRSTLFKISNLFRRLFVPGLRYSQYVYEDAIREEMIPERSWLDLGCGHHLLPEWRYEEEKELLGACSFVVGLDYDMLSLKKARTIKHLLRGSISELAFKDNQFGFMTSNMVVEHLDDAEKQFAEIYRVLEPGGVFLFHTVNMDGYKTLFARLLPEFLKKPLARLLEDRAAEDVFPAHYQANSTKQIEAIATQVGYEVKKIHLFNNVAEFSVFPPFAFFEYIWIRILETNAMREWRTNIICALVKPANPKV</sequence>
<dbReference type="PANTHER" id="PTHR43591">
    <property type="entry name" value="METHYLTRANSFERASE"/>
    <property type="match status" value="1"/>
</dbReference>
<evidence type="ECO:0000313" key="2">
    <source>
        <dbReference type="EMBL" id="NNF07160.1"/>
    </source>
</evidence>
<dbReference type="Pfam" id="PF08241">
    <property type="entry name" value="Methyltransf_11"/>
    <property type="match status" value="1"/>
</dbReference>
<proteinExistence type="predicted"/>
<organism evidence="2 3">
    <name type="scientific">Eiseniibacteriota bacterium</name>
    <dbReference type="NCBI Taxonomy" id="2212470"/>
    <lineage>
        <taxon>Bacteria</taxon>
        <taxon>Candidatus Eiseniibacteriota</taxon>
    </lineage>
</organism>
<dbReference type="AlphaFoldDB" id="A0A7Y2H2L9"/>
<feature type="domain" description="Methyltransferase type 11" evidence="1">
    <location>
        <begin position="42"/>
        <end position="137"/>
    </location>
</feature>
<dbReference type="CDD" id="cd02440">
    <property type="entry name" value="AdoMet_MTases"/>
    <property type="match status" value="1"/>
</dbReference>
<name>A0A7Y2H2L9_UNCEI</name>
<gene>
    <name evidence="2" type="ORF">HKN21_10400</name>
</gene>
<dbReference type="Gene3D" id="3.40.50.150">
    <property type="entry name" value="Vaccinia Virus protein VP39"/>
    <property type="match status" value="1"/>
</dbReference>
<dbReference type="SUPFAM" id="SSF53335">
    <property type="entry name" value="S-adenosyl-L-methionine-dependent methyltransferases"/>
    <property type="match status" value="1"/>
</dbReference>